<dbReference type="SUPFAM" id="SSF55486">
    <property type="entry name" value="Metalloproteases ('zincins'), catalytic domain"/>
    <property type="match status" value="1"/>
</dbReference>
<feature type="non-terminal residue" evidence="4">
    <location>
        <position position="421"/>
    </location>
</feature>
<dbReference type="GO" id="GO:0006508">
    <property type="term" value="P:proteolysis"/>
    <property type="evidence" value="ECO:0007669"/>
    <property type="project" value="InterPro"/>
</dbReference>
<sequence>ASHGWNLYRDFNRAGWNFKDAIQIVAARFGGWPYFKISIKNRNAPPYDNLLTIGEAELGLPDKRFYFLDERHPIVKAYLVLIKDILALLVNISTEQSRIFAERIFNYESRIARDTIAMTNDKINETKSHIFTLQQLSNEAQQLPIMNTAKAMFNARITEYTEVFVENLYALKAASLVLSSTDTDMRNDYIIWCLVRQFLPYMPREFHNALEEFDRVVYGINEQLPMWYYCTKLVENWLSFGLRALQQNPKLIKKNNQEKSTLSKSSHDDYQSQSLISNRINYDEELVKLIFYHTRNELKSLVNDAAWINERLSNYIIDKLSHLKLQIGIPEELLLNDSFVNDYYREDDMNLLTIEFAKNLENRWSFIKIKMEKLLKNMTRNEKIIADLFPECNNCKEKLKSIKYSISLNMVIISKEAVQQP</sequence>
<dbReference type="InterPro" id="IPR008753">
    <property type="entry name" value="Peptidase_M13_N"/>
</dbReference>
<comment type="similarity">
    <text evidence="2">Belongs to the peptidase M13 family.</text>
</comment>
<dbReference type="EMBL" id="GANO01004354">
    <property type="protein sequence ID" value="JAB55517.1"/>
    <property type="molecule type" value="mRNA"/>
</dbReference>
<dbReference type="InterPro" id="IPR042089">
    <property type="entry name" value="Peptidase_M13_dom_2"/>
</dbReference>
<name>U5ETI7_9DIPT</name>
<accession>U5ETI7</accession>
<reference evidence="4" key="1">
    <citation type="journal article" date="2014" name="Insect Biochem. Mol. Biol.">
        <title>An insight into the sialome of the frog biting fly, Corethrella appendiculata.</title>
        <authorList>
            <person name="Ribeiro J.M.C."/>
            <person name="Chagas A.C."/>
            <person name="Pham V.M."/>
            <person name="Lounibos L.P."/>
            <person name="Calvo E."/>
        </authorList>
    </citation>
    <scope>NUCLEOTIDE SEQUENCE</scope>
    <source>
        <tissue evidence="4">Salivary glands</tissue>
    </source>
</reference>
<dbReference type="GO" id="GO:0004222">
    <property type="term" value="F:metalloendopeptidase activity"/>
    <property type="evidence" value="ECO:0007669"/>
    <property type="project" value="InterPro"/>
</dbReference>
<comment type="subcellular location">
    <subcellularLocation>
        <location evidence="1">Cell membrane</location>
        <topology evidence="1">Single-pass type II membrane protein</topology>
    </subcellularLocation>
</comment>
<evidence type="ECO:0000259" key="3">
    <source>
        <dbReference type="Pfam" id="PF05649"/>
    </source>
</evidence>
<protein>
    <submittedName>
        <fullName evidence="4">Putative proteolysis</fullName>
    </submittedName>
</protein>
<evidence type="ECO:0000256" key="2">
    <source>
        <dbReference type="ARBA" id="ARBA00007357"/>
    </source>
</evidence>
<dbReference type="Pfam" id="PF05649">
    <property type="entry name" value="Peptidase_M13_N"/>
    <property type="match status" value="1"/>
</dbReference>
<dbReference type="GO" id="GO:0005886">
    <property type="term" value="C:plasma membrane"/>
    <property type="evidence" value="ECO:0007669"/>
    <property type="project" value="UniProtKB-SubCell"/>
</dbReference>
<evidence type="ECO:0000313" key="4">
    <source>
        <dbReference type="EMBL" id="JAB55517.1"/>
    </source>
</evidence>
<dbReference type="InterPro" id="IPR000718">
    <property type="entry name" value="Peptidase_M13"/>
</dbReference>
<proteinExistence type="evidence at transcript level"/>
<evidence type="ECO:0000256" key="1">
    <source>
        <dbReference type="ARBA" id="ARBA00004401"/>
    </source>
</evidence>
<dbReference type="Gene3D" id="1.10.1380.10">
    <property type="entry name" value="Neutral endopeptidase , domain2"/>
    <property type="match status" value="1"/>
</dbReference>
<dbReference type="PROSITE" id="PS51885">
    <property type="entry name" value="NEPRILYSIN"/>
    <property type="match status" value="1"/>
</dbReference>
<dbReference type="AlphaFoldDB" id="U5ETI7"/>
<organism evidence="4">
    <name type="scientific">Corethrella appendiculata</name>
    <dbReference type="NCBI Taxonomy" id="1370023"/>
    <lineage>
        <taxon>Eukaryota</taxon>
        <taxon>Metazoa</taxon>
        <taxon>Ecdysozoa</taxon>
        <taxon>Arthropoda</taxon>
        <taxon>Hexapoda</taxon>
        <taxon>Insecta</taxon>
        <taxon>Pterygota</taxon>
        <taxon>Neoptera</taxon>
        <taxon>Endopterygota</taxon>
        <taxon>Diptera</taxon>
        <taxon>Nematocera</taxon>
        <taxon>Culicoidea</taxon>
        <taxon>Chaoboridae</taxon>
        <taxon>Corethrella</taxon>
    </lineage>
</organism>
<feature type="non-terminal residue" evidence="4">
    <location>
        <position position="1"/>
    </location>
</feature>
<feature type="domain" description="Peptidase M13 N-terminal" evidence="3">
    <location>
        <begin position="15"/>
        <end position="330"/>
    </location>
</feature>